<accession>G9A1H6</accession>
<proteinExistence type="predicted"/>
<dbReference type="Proteomes" id="UP000007735">
    <property type="component" value="Chromosome"/>
</dbReference>
<evidence type="ECO:0000313" key="2">
    <source>
        <dbReference type="Proteomes" id="UP000007735"/>
    </source>
</evidence>
<dbReference type="PATRIC" id="fig|380.5.peg.3251"/>
<evidence type="ECO:0000313" key="1">
    <source>
        <dbReference type="EMBL" id="CCE97556.1"/>
    </source>
</evidence>
<protein>
    <submittedName>
        <fullName evidence="1">Uncharacterized protein</fullName>
    </submittedName>
</protein>
<reference evidence="1 2" key="1">
    <citation type="journal article" date="2012" name="J. Bacteriol.">
        <title>Genome sequence of the soybean symbiont Sinorhizobium fredii HH103.</title>
        <authorList>
            <person name="Weidner S."/>
            <person name="Becker A."/>
            <person name="Bonilla I."/>
            <person name="Jaenicke S."/>
            <person name="Lloret J."/>
            <person name="Margaret I."/>
            <person name="Puhler A."/>
            <person name="Ruiz-Sainz J.E."/>
            <person name="Schneiker-Bekel S."/>
            <person name="Szczepanowski R."/>
            <person name="Vinardell J.M."/>
            <person name="Zehner S."/>
            <person name="Gottfert M."/>
        </authorList>
    </citation>
    <scope>NUCLEOTIDE SEQUENCE [LARGE SCALE GENOMIC DNA]</scope>
    <source>
        <strain evidence="1 2">HH103</strain>
    </source>
</reference>
<dbReference type="EMBL" id="HE616890">
    <property type="protein sequence ID" value="CCE97556.1"/>
    <property type="molecule type" value="Genomic_DNA"/>
</dbReference>
<name>G9A1H6_SINF1</name>
<dbReference type="eggNOG" id="ENOG5031AXE">
    <property type="taxonomic scope" value="Bacteria"/>
</dbReference>
<gene>
    <name evidence="1" type="ordered locus">SFHH103_03064</name>
</gene>
<sequence length="90" mass="9916">MDTNSIELTDLARGLLRASLEDIANITLTPAVIANRIDGHFDRYLEKVANIEKQGQSGAGQREAFEKARDFAREVLRISRTESNVSAKAA</sequence>
<dbReference type="STRING" id="1117943.SFHH103_03064"/>
<dbReference type="HOGENOM" id="CLU_2438675_0_0_5"/>
<organism evidence="1 2">
    <name type="scientific">Sinorhizobium fredii (strain HH103)</name>
    <dbReference type="NCBI Taxonomy" id="1117943"/>
    <lineage>
        <taxon>Bacteria</taxon>
        <taxon>Pseudomonadati</taxon>
        <taxon>Pseudomonadota</taxon>
        <taxon>Alphaproteobacteria</taxon>
        <taxon>Hyphomicrobiales</taxon>
        <taxon>Rhizobiaceae</taxon>
        <taxon>Sinorhizobium/Ensifer group</taxon>
        <taxon>Sinorhizobium</taxon>
    </lineage>
</organism>
<dbReference type="RefSeq" id="WP_014329961.1">
    <property type="nucleotide sequence ID" value="NC_016812.1"/>
</dbReference>
<dbReference type="KEGG" id="sfh:SFHH103_03064"/>
<dbReference type="AlphaFoldDB" id="G9A1H6"/>